<dbReference type="GO" id="GO:0005506">
    <property type="term" value="F:iron ion binding"/>
    <property type="evidence" value="ECO:0007669"/>
    <property type="project" value="InterPro"/>
</dbReference>
<dbReference type="OrthoDB" id="1658724at2759"/>
<protein>
    <recommendedName>
        <fullName evidence="6">Fatty acid hydroxylase domain-containing protein</fullName>
    </recommendedName>
</protein>
<keyword evidence="8" id="KW-1185">Reference proteome</keyword>
<evidence type="ECO:0000256" key="2">
    <source>
        <dbReference type="ARBA" id="ARBA00022692"/>
    </source>
</evidence>
<keyword evidence="2 5" id="KW-0812">Transmembrane</keyword>
<organism evidence="7 8">
    <name type="scientific">Dimorphilus gyrociliatus</name>
    <dbReference type="NCBI Taxonomy" id="2664684"/>
    <lineage>
        <taxon>Eukaryota</taxon>
        <taxon>Metazoa</taxon>
        <taxon>Spiralia</taxon>
        <taxon>Lophotrochozoa</taxon>
        <taxon>Annelida</taxon>
        <taxon>Polychaeta</taxon>
        <taxon>Polychaeta incertae sedis</taxon>
        <taxon>Dinophilidae</taxon>
        <taxon>Dimorphilus</taxon>
    </lineage>
</organism>
<evidence type="ECO:0000259" key="6">
    <source>
        <dbReference type="Pfam" id="PF04116"/>
    </source>
</evidence>
<dbReference type="InterPro" id="IPR050307">
    <property type="entry name" value="Sterol_Desaturase_Related"/>
</dbReference>
<feature type="transmembrane region" description="Helical" evidence="5">
    <location>
        <begin position="51"/>
        <end position="78"/>
    </location>
</feature>
<accession>A0A7I8V6J7</accession>
<gene>
    <name evidence="7" type="ORF">DGYR_LOCUS1102</name>
</gene>
<sequence>MTCKSNSITIWSLRFGLCAGGLLMAVNYEYMDNLIENLWRFCLSSTIFNCVYFETLWVTFIYGVFLQLPKIASFFSCFDQYKISTKQVQWDHKGFRRGFLEIFWYIFPLMVLDTFMVKKYPGVDLTVIQMQKKNWLQKTRSLPQLPPKLYEIAYQIIAAFILYDALFYILHVSLHKNKWLFSHLHAHHHQHVKFSGKVTNQLTIVERLLLILSANEALKFVSAHPLSRTLFVLCLIFSLIENHCGYDLPFTLDKILPFRIYGGARAHYDHHLHGDKNYEPFFTYLDKYITPKLC</sequence>
<evidence type="ECO:0000313" key="7">
    <source>
        <dbReference type="EMBL" id="CAD5111874.1"/>
    </source>
</evidence>
<dbReference type="AlphaFoldDB" id="A0A7I8V6J7"/>
<feature type="transmembrane region" description="Helical" evidence="5">
    <location>
        <begin position="12"/>
        <end position="31"/>
    </location>
</feature>
<feature type="transmembrane region" description="Helical" evidence="5">
    <location>
        <begin position="152"/>
        <end position="170"/>
    </location>
</feature>
<keyword evidence="4 5" id="KW-0472">Membrane</keyword>
<evidence type="ECO:0000313" key="8">
    <source>
        <dbReference type="Proteomes" id="UP000549394"/>
    </source>
</evidence>
<evidence type="ECO:0000256" key="4">
    <source>
        <dbReference type="ARBA" id="ARBA00023136"/>
    </source>
</evidence>
<dbReference type="PANTHER" id="PTHR11863">
    <property type="entry name" value="STEROL DESATURASE"/>
    <property type="match status" value="1"/>
</dbReference>
<feature type="transmembrane region" description="Helical" evidence="5">
    <location>
        <begin position="99"/>
        <end position="117"/>
    </location>
</feature>
<reference evidence="7 8" key="1">
    <citation type="submission" date="2020-08" db="EMBL/GenBank/DDBJ databases">
        <authorList>
            <person name="Hejnol A."/>
        </authorList>
    </citation>
    <scope>NUCLEOTIDE SEQUENCE [LARGE SCALE GENOMIC DNA]</scope>
</reference>
<keyword evidence="3 5" id="KW-1133">Transmembrane helix</keyword>
<name>A0A7I8V6J7_9ANNE</name>
<evidence type="ECO:0000256" key="5">
    <source>
        <dbReference type="SAM" id="Phobius"/>
    </source>
</evidence>
<dbReference type="InterPro" id="IPR006694">
    <property type="entry name" value="Fatty_acid_hydroxylase"/>
</dbReference>
<dbReference type="EMBL" id="CAJFCJ010000002">
    <property type="protein sequence ID" value="CAD5111874.1"/>
    <property type="molecule type" value="Genomic_DNA"/>
</dbReference>
<dbReference type="Proteomes" id="UP000549394">
    <property type="component" value="Unassembled WGS sequence"/>
</dbReference>
<comment type="subcellular location">
    <subcellularLocation>
        <location evidence="1">Membrane</location>
    </subcellularLocation>
</comment>
<dbReference type="GO" id="GO:0016491">
    <property type="term" value="F:oxidoreductase activity"/>
    <property type="evidence" value="ECO:0007669"/>
    <property type="project" value="InterPro"/>
</dbReference>
<dbReference type="Pfam" id="PF04116">
    <property type="entry name" value="FA_hydroxylase"/>
    <property type="match status" value="1"/>
</dbReference>
<dbReference type="GO" id="GO:0008610">
    <property type="term" value="P:lipid biosynthetic process"/>
    <property type="evidence" value="ECO:0007669"/>
    <property type="project" value="InterPro"/>
</dbReference>
<dbReference type="GO" id="GO:0016020">
    <property type="term" value="C:membrane"/>
    <property type="evidence" value="ECO:0007669"/>
    <property type="project" value="UniProtKB-SubCell"/>
</dbReference>
<comment type="caution">
    <text evidence="7">The sequence shown here is derived from an EMBL/GenBank/DDBJ whole genome shotgun (WGS) entry which is preliminary data.</text>
</comment>
<feature type="domain" description="Fatty acid hydroxylase" evidence="6">
    <location>
        <begin position="157"/>
        <end position="288"/>
    </location>
</feature>
<proteinExistence type="predicted"/>
<evidence type="ECO:0000256" key="3">
    <source>
        <dbReference type="ARBA" id="ARBA00022989"/>
    </source>
</evidence>
<evidence type="ECO:0000256" key="1">
    <source>
        <dbReference type="ARBA" id="ARBA00004370"/>
    </source>
</evidence>